<dbReference type="Gene3D" id="3.30.240.20">
    <property type="entry name" value="bsu07140 like domains"/>
    <property type="match status" value="2"/>
</dbReference>
<comment type="subcellular location">
    <subcellularLocation>
        <location evidence="1">Cell membrane</location>
        <topology evidence="1">Multi-pass membrane protein</topology>
    </subcellularLocation>
</comment>
<keyword evidence="3" id="KW-1003">Cell membrane</keyword>
<feature type="transmembrane region" description="Helical" evidence="7">
    <location>
        <begin position="59"/>
        <end position="78"/>
    </location>
</feature>
<evidence type="ECO:0000256" key="7">
    <source>
        <dbReference type="SAM" id="Phobius"/>
    </source>
</evidence>
<dbReference type="KEGG" id="dku:Desku_2745"/>
<dbReference type="InterPro" id="IPR023090">
    <property type="entry name" value="UPF0702_alpha/beta_dom_sf"/>
</dbReference>
<feature type="domain" description="YetF C-terminal" evidence="8">
    <location>
        <begin position="79"/>
        <end position="210"/>
    </location>
</feature>
<sequence>MLITIYRTVLIYFIVLLVVRLMGKREIGQLSPFDFVVAIIIAELAAIPMESTNFPLWKGIVPLVTLGILEVILSYLALHSPFLRRLLDGEPQVVIKNGRIIKDELRRARYNLNDLLAQLREKGIVNVGDVEFGVLETSGKLSVIPKSQKRPVTPEDLGLPTGYEGLPTILVMDGQVLRENLRLVGLDEAWLKKRLAAAGLEPEQVFLATLGTDGRLFINEDRIL</sequence>
<evidence type="ECO:0000256" key="2">
    <source>
        <dbReference type="ARBA" id="ARBA00006448"/>
    </source>
</evidence>
<keyword evidence="10" id="KW-1185">Reference proteome</keyword>
<evidence type="ECO:0000256" key="5">
    <source>
        <dbReference type="ARBA" id="ARBA00022989"/>
    </source>
</evidence>
<evidence type="ECO:0000259" key="8">
    <source>
        <dbReference type="Pfam" id="PF04239"/>
    </source>
</evidence>
<accession>A0AAU8PBS8</accession>
<dbReference type="Pfam" id="PF04239">
    <property type="entry name" value="DUF421"/>
    <property type="match status" value="1"/>
</dbReference>
<dbReference type="InterPro" id="IPR007353">
    <property type="entry name" value="DUF421"/>
</dbReference>
<keyword evidence="4 7" id="KW-0812">Transmembrane</keyword>
<dbReference type="PANTHER" id="PTHR34582">
    <property type="entry name" value="UPF0702 TRANSMEMBRANE PROTEIN YCAP"/>
    <property type="match status" value="1"/>
</dbReference>
<evidence type="ECO:0000256" key="4">
    <source>
        <dbReference type="ARBA" id="ARBA00022692"/>
    </source>
</evidence>
<protein>
    <recommendedName>
        <fullName evidence="8">YetF C-terminal domain-containing protein</fullName>
    </recommendedName>
</protein>
<feature type="transmembrane region" description="Helical" evidence="7">
    <location>
        <begin position="6"/>
        <end position="23"/>
    </location>
</feature>
<dbReference type="EMBL" id="CP002770">
    <property type="protein sequence ID" value="AEG16259.1"/>
    <property type="molecule type" value="Genomic_DNA"/>
</dbReference>
<evidence type="ECO:0000313" key="9">
    <source>
        <dbReference type="EMBL" id="AEG16259.1"/>
    </source>
</evidence>
<dbReference type="RefSeq" id="WP_013823770.1">
    <property type="nucleotide sequence ID" value="NC_015573.1"/>
</dbReference>
<evidence type="ECO:0000256" key="1">
    <source>
        <dbReference type="ARBA" id="ARBA00004651"/>
    </source>
</evidence>
<dbReference type="PANTHER" id="PTHR34582:SF6">
    <property type="entry name" value="UPF0702 TRANSMEMBRANE PROTEIN YCAP"/>
    <property type="match status" value="1"/>
</dbReference>
<name>A0AAU8PBS8_DESK7</name>
<keyword evidence="5 7" id="KW-1133">Transmembrane helix</keyword>
<dbReference type="Proteomes" id="UP000009229">
    <property type="component" value="Chromosome"/>
</dbReference>
<gene>
    <name evidence="9" type="ordered locus">Desku_2745</name>
</gene>
<evidence type="ECO:0000256" key="6">
    <source>
        <dbReference type="ARBA" id="ARBA00023136"/>
    </source>
</evidence>
<reference evidence="10" key="1">
    <citation type="submission" date="2011-05" db="EMBL/GenBank/DDBJ databases">
        <title>Complete sequence of Desulfotomaculum kuznetsovii DSM 6115.</title>
        <authorList>
            <person name="Lucas S."/>
            <person name="Han J."/>
            <person name="Lapidus A."/>
            <person name="Cheng J.-F."/>
            <person name="Goodwin L."/>
            <person name="Pitluck S."/>
            <person name="Peters L."/>
            <person name="Mikhailova N."/>
            <person name="Lu M."/>
            <person name="Saunders E."/>
            <person name="Han C."/>
            <person name="Tapia R."/>
            <person name="Land M."/>
            <person name="Hauser L."/>
            <person name="Kyrpides N."/>
            <person name="Ivanova N."/>
            <person name="Pagani I."/>
            <person name="Nazina T."/>
            <person name="Ivanova A."/>
            <person name="Parshina S."/>
            <person name="Kuever J."/>
            <person name="Muyzer G."/>
            <person name="Plugge C."/>
            <person name="Stams A."/>
            <person name="Woyke T."/>
        </authorList>
    </citation>
    <scope>NUCLEOTIDE SEQUENCE [LARGE SCALE GENOMIC DNA]</scope>
    <source>
        <strain evidence="10">DSM 6115 / VKM B-1805 / 17</strain>
    </source>
</reference>
<evidence type="ECO:0000256" key="3">
    <source>
        <dbReference type="ARBA" id="ARBA00022475"/>
    </source>
</evidence>
<evidence type="ECO:0000313" key="10">
    <source>
        <dbReference type="Proteomes" id="UP000009229"/>
    </source>
</evidence>
<organism evidence="9 10">
    <name type="scientific">Desulfofundulus kuznetsovii (strain DSM 6115 / VKM B-1805 / 17)</name>
    <name type="common">Desulfotomaculum kuznetsovii</name>
    <dbReference type="NCBI Taxonomy" id="760568"/>
    <lineage>
        <taxon>Bacteria</taxon>
        <taxon>Bacillati</taxon>
        <taxon>Bacillota</taxon>
        <taxon>Clostridia</taxon>
        <taxon>Eubacteriales</taxon>
        <taxon>Peptococcaceae</taxon>
        <taxon>Desulfofundulus</taxon>
    </lineage>
</organism>
<feature type="transmembrane region" description="Helical" evidence="7">
    <location>
        <begin position="30"/>
        <end position="47"/>
    </location>
</feature>
<comment type="similarity">
    <text evidence="2">Belongs to the UPF0702 family.</text>
</comment>
<keyword evidence="6 7" id="KW-0472">Membrane</keyword>
<proteinExistence type="inferred from homology"/>
<dbReference type="GO" id="GO:0005886">
    <property type="term" value="C:plasma membrane"/>
    <property type="evidence" value="ECO:0007669"/>
    <property type="project" value="UniProtKB-SubCell"/>
</dbReference>
<dbReference type="AlphaFoldDB" id="A0AAU8PBS8"/>